<evidence type="ECO:0000313" key="1">
    <source>
        <dbReference type="Ensembl" id="ENSPPYP00000027841.1"/>
    </source>
</evidence>
<sequence length="171" mass="18846">MKWWRGCGPRARGLALPIFSQDAHREGCQCGHCLHFFFVSPWHSRHPGVWTGGQALHAAPVFTWGKMPGQKGLEKASPSTLCPRPDIEESYSRPTAGHLAGTGSPRIWPRWGRVAPRSFSLSSASVPSPHLLCTRITASRERMALRLGHSRPVPSHLPALWVVLREPGLPA</sequence>
<reference evidence="1" key="3">
    <citation type="submission" date="2025-09" db="UniProtKB">
        <authorList>
            <consortium name="Ensembl"/>
        </authorList>
    </citation>
    <scope>IDENTIFICATION</scope>
</reference>
<dbReference type="GeneTree" id="ENSGT01050000248304"/>
<dbReference type="Proteomes" id="UP000001595">
    <property type="component" value="Chromosome 12"/>
</dbReference>
<proteinExistence type="predicted"/>
<reference evidence="1" key="2">
    <citation type="submission" date="2025-08" db="UniProtKB">
        <authorList>
            <consortium name="Ensembl"/>
        </authorList>
    </citation>
    <scope>IDENTIFICATION</scope>
</reference>
<reference evidence="1 2" key="1">
    <citation type="submission" date="2008-02" db="EMBL/GenBank/DDBJ databases">
        <title>A 6x draft sequence assembly of the Pongo pygmaeus abelii genome.</title>
        <authorList>
            <person name="Wilson R.K."/>
            <person name="Mardis E."/>
        </authorList>
    </citation>
    <scope>NUCLEOTIDE SEQUENCE [LARGE SCALE GENOMIC DNA]</scope>
</reference>
<accession>A0A8I5T0U9</accession>
<evidence type="ECO:0000313" key="2">
    <source>
        <dbReference type="Proteomes" id="UP000001595"/>
    </source>
</evidence>
<protein>
    <submittedName>
        <fullName evidence="1">Uncharacterized protein</fullName>
    </submittedName>
</protein>
<keyword evidence="2" id="KW-1185">Reference proteome</keyword>
<name>A0A8I5T0U9_PONAB</name>
<dbReference type="Ensembl" id="ENSPPYT00000047982.1">
    <property type="protein sequence ID" value="ENSPPYP00000027841.1"/>
    <property type="gene ID" value="ENSPPYG00000032145.1"/>
</dbReference>
<organism evidence="1 2">
    <name type="scientific">Pongo abelii</name>
    <name type="common">Sumatran orangutan</name>
    <name type="synonym">Pongo pygmaeus abelii</name>
    <dbReference type="NCBI Taxonomy" id="9601"/>
    <lineage>
        <taxon>Eukaryota</taxon>
        <taxon>Metazoa</taxon>
        <taxon>Chordata</taxon>
        <taxon>Craniata</taxon>
        <taxon>Vertebrata</taxon>
        <taxon>Euteleostomi</taxon>
        <taxon>Mammalia</taxon>
        <taxon>Eutheria</taxon>
        <taxon>Euarchontoglires</taxon>
        <taxon>Primates</taxon>
        <taxon>Haplorrhini</taxon>
        <taxon>Catarrhini</taxon>
        <taxon>Hominidae</taxon>
        <taxon>Pongo</taxon>
    </lineage>
</organism>
<dbReference type="AlphaFoldDB" id="A0A8I5T0U9"/>